<proteinExistence type="predicted"/>
<protein>
    <recommendedName>
        <fullName evidence="4">Hydrogenase-4 component G</fullName>
    </recommendedName>
</protein>
<dbReference type="OrthoDB" id="49105at2"/>
<accession>A0A1W6BVP4</accession>
<evidence type="ECO:0000313" key="3">
    <source>
        <dbReference type="Proteomes" id="UP000192902"/>
    </source>
</evidence>
<dbReference type="AlphaFoldDB" id="A0A1W6BVP4"/>
<dbReference type="eggNOG" id="ENOG50307Y4">
    <property type="taxonomic scope" value="Bacteria"/>
</dbReference>
<dbReference type="Proteomes" id="UP000192902">
    <property type="component" value="Chromosome"/>
</dbReference>
<reference evidence="2 3" key="1">
    <citation type="submission" date="2017-04" db="EMBL/GenBank/DDBJ databases">
        <title>Complete genome sequence of the Campylobacter cuniculorum type strain LMG24588.</title>
        <authorList>
            <person name="Miller W.G."/>
            <person name="Yee E."/>
            <person name="Revez J."/>
            <person name="Bono J.L."/>
            <person name="Rossi M."/>
        </authorList>
    </citation>
    <scope>NUCLEOTIDE SEQUENCE [LARGE SCALE GENOMIC DNA]</scope>
    <source>
        <strain evidence="2 3">LMG 24588</strain>
    </source>
</reference>
<gene>
    <name evidence="2" type="ORF">CCUN_0513</name>
</gene>
<feature type="compositionally biased region" description="Basic and acidic residues" evidence="1">
    <location>
        <begin position="21"/>
        <end position="30"/>
    </location>
</feature>
<evidence type="ECO:0008006" key="4">
    <source>
        <dbReference type="Google" id="ProtNLM"/>
    </source>
</evidence>
<evidence type="ECO:0000256" key="1">
    <source>
        <dbReference type="SAM" id="MobiDB-lite"/>
    </source>
</evidence>
<dbReference type="KEGG" id="ccun:CCUN_0513"/>
<dbReference type="RefSeq" id="WP_027305914.1">
    <property type="nucleotide sequence ID" value="NZ_CP020867.1"/>
</dbReference>
<dbReference type="STRING" id="1121267.CCUN_0513"/>
<feature type="region of interest" description="Disordered" evidence="1">
    <location>
        <begin position="1"/>
        <end position="47"/>
    </location>
</feature>
<feature type="compositionally biased region" description="Polar residues" evidence="1">
    <location>
        <begin position="1"/>
        <end position="20"/>
    </location>
</feature>
<dbReference type="EMBL" id="CP020867">
    <property type="protein sequence ID" value="ARJ56152.1"/>
    <property type="molecule type" value="Genomic_DNA"/>
</dbReference>
<organism evidence="2 3">
    <name type="scientific">Campylobacter cuniculorum DSM 23162 = LMG 24588</name>
    <dbReference type="NCBI Taxonomy" id="1121267"/>
    <lineage>
        <taxon>Bacteria</taxon>
        <taxon>Pseudomonadati</taxon>
        <taxon>Campylobacterota</taxon>
        <taxon>Epsilonproteobacteria</taxon>
        <taxon>Campylobacterales</taxon>
        <taxon>Campylobacteraceae</taxon>
        <taxon>Campylobacter</taxon>
    </lineage>
</organism>
<name>A0A1W6BVP4_9BACT</name>
<sequence>MQVNTNTYSSIANSKQVSNTKADENTKDSDVQSANSQQKASQLSQTERDTIEKLSSLGGKGLTQLYFLEFSQQTMSAAFGSSNAQNGIADLLNGFNTEKASSILSQIDFAALGYTGKNPLDMNTNELNELLSENGFFGVDNTANRIADFVIQGAGDDLEKLQKGFEGMKRGFEEAERMWGGKLPQISQDTIAQAIEKVSKRVEELGGNAVDFQA</sequence>
<evidence type="ECO:0000313" key="2">
    <source>
        <dbReference type="EMBL" id="ARJ56152.1"/>
    </source>
</evidence>
<feature type="compositionally biased region" description="Polar residues" evidence="1">
    <location>
        <begin position="31"/>
        <end position="45"/>
    </location>
</feature>